<gene>
    <name evidence="2" type="ORF">ACKI1S_49685</name>
</gene>
<evidence type="ECO:0000313" key="2">
    <source>
        <dbReference type="EMBL" id="MFM9654001.1"/>
    </source>
</evidence>
<keyword evidence="1" id="KW-0472">Membrane</keyword>
<keyword evidence="1" id="KW-1133">Transmembrane helix</keyword>
<dbReference type="Proteomes" id="UP001631993">
    <property type="component" value="Unassembled WGS sequence"/>
</dbReference>
<dbReference type="RefSeq" id="WP_409098246.1">
    <property type="nucleotide sequence ID" value="NZ_JBJVNE010000727.1"/>
</dbReference>
<evidence type="ECO:0000256" key="1">
    <source>
        <dbReference type="SAM" id="Phobius"/>
    </source>
</evidence>
<dbReference type="EMBL" id="JBJVNE010000727">
    <property type="protein sequence ID" value="MFM9654001.1"/>
    <property type="molecule type" value="Genomic_DNA"/>
</dbReference>
<proteinExistence type="predicted"/>
<comment type="caution">
    <text evidence="2">The sequence shown here is derived from an EMBL/GenBank/DDBJ whole genome shotgun (WGS) entry which is preliminary data.</text>
</comment>
<keyword evidence="1" id="KW-0812">Transmembrane</keyword>
<keyword evidence="3" id="KW-1185">Reference proteome</keyword>
<accession>A0ABW9IZZ7</accession>
<protein>
    <submittedName>
        <fullName evidence="2">Uncharacterized protein</fullName>
    </submittedName>
</protein>
<evidence type="ECO:0000313" key="3">
    <source>
        <dbReference type="Proteomes" id="UP001631993"/>
    </source>
</evidence>
<feature type="non-terminal residue" evidence="2">
    <location>
        <position position="1"/>
    </location>
</feature>
<sequence>AKKQYEQIIKPWYLKLDYWKVVIGGVIMIFSATVGYKNGLFDFRQKQLDIEVKAMELKKENLDFDIKKNASFQETLIAT</sequence>
<name>A0ABW9IZZ7_STRGJ</name>
<feature type="transmembrane region" description="Helical" evidence="1">
    <location>
        <begin position="18"/>
        <end position="36"/>
    </location>
</feature>
<feature type="non-terminal residue" evidence="2">
    <location>
        <position position="79"/>
    </location>
</feature>
<reference evidence="2 3" key="1">
    <citation type="submission" date="2024-12" db="EMBL/GenBank/DDBJ databases">
        <title>Forecasting of Potato common scab and diversities of Pathogenic streptomyces spp. in china.</title>
        <authorList>
            <person name="Handique U."/>
            <person name="Wu J."/>
        </authorList>
    </citation>
    <scope>NUCLEOTIDE SEQUENCE [LARGE SCALE GENOMIC DNA]</scope>
    <source>
        <strain evidence="2 3">ZRIMU1585</strain>
    </source>
</reference>
<organism evidence="2 3">
    <name type="scientific">Streptomyces galilaeus</name>
    <dbReference type="NCBI Taxonomy" id="33899"/>
    <lineage>
        <taxon>Bacteria</taxon>
        <taxon>Bacillati</taxon>
        <taxon>Actinomycetota</taxon>
        <taxon>Actinomycetes</taxon>
        <taxon>Kitasatosporales</taxon>
        <taxon>Streptomycetaceae</taxon>
        <taxon>Streptomyces</taxon>
    </lineage>
</organism>